<dbReference type="GO" id="GO:0051302">
    <property type="term" value="P:regulation of cell division"/>
    <property type="evidence" value="ECO:0007669"/>
    <property type="project" value="InterPro"/>
</dbReference>
<dbReference type="OrthoDB" id="9794530at2"/>
<dbReference type="InterPro" id="IPR007874">
    <property type="entry name" value="MinC_N"/>
</dbReference>
<dbReference type="AlphaFoldDB" id="A0A554W7W2"/>
<dbReference type="Pfam" id="PF05209">
    <property type="entry name" value="MinC_N"/>
    <property type="match status" value="1"/>
</dbReference>
<keyword evidence="4 6" id="KW-0131">Cell cycle</keyword>
<evidence type="ECO:0000256" key="1">
    <source>
        <dbReference type="ARBA" id="ARBA00006291"/>
    </source>
</evidence>
<evidence type="ECO:0000256" key="2">
    <source>
        <dbReference type="ARBA" id="ARBA00022618"/>
    </source>
</evidence>
<dbReference type="InterPro" id="IPR005526">
    <property type="entry name" value="Septum_form_inhib_MinC_C"/>
</dbReference>
<gene>
    <name evidence="6 9" type="primary">minC</name>
    <name evidence="9" type="ORF">Talka_01383</name>
</gene>
<evidence type="ECO:0000256" key="3">
    <source>
        <dbReference type="ARBA" id="ARBA00023210"/>
    </source>
</evidence>
<dbReference type="HAMAP" id="MF_00267">
    <property type="entry name" value="MinC"/>
    <property type="match status" value="1"/>
</dbReference>
<comment type="subunit">
    <text evidence="6">Interacts with MinD and FtsZ.</text>
</comment>
<comment type="similarity">
    <text evidence="1 6">Belongs to the MinC family.</text>
</comment>
<evidence type="ECO:0000256" key="5">
    <source>
        <dbReference type="ARBA" id="ARBA00025606"/>
    </source>
</evidence>
<dbReference type="Gene3D" id="2.160.20.70">
    <property type="match status" value="1"/>
</dbReference>
<evidence type="ECO:0000259" key="7">
    <source>
        <dbReference type="Pfam" id="PF03775"/>
    </source>
</evidence>
<dbReference type="GO" id="GO:0000917">
    <property type="term" value="P:division septum assembly"/>
    <property type="evidence" value="ECO:0007669"/>
    <property type="project" value="UniProtKB-KW"/>
</dbReference>
<dbReference type="PANTHER" id="PTHR34108">
    <property type="entry name" value="SEPTUM SITE-DETERMINING PROTEIN MINC"/>
    <property type="match status" value="1"/>
</dbReference>
<proteinExistence type="inferred from homology"/>
<evidence type="ECO:0000256" key="4">
    <source>
        <dbReference type="ARBA" id="ARBA00023306"/>
    </source>
</evidence>
<dbReference type="SUPFAM" id="SSF63848">
    <property type="entry name" value="Cell-division inhibitor MinC, C-terminal domain"/>
    <property type="match status" value="1"/>
</dbReference>
<sequence>MKTSAASETALDIRPTAWPVLGARLRGGSIDAVLHELQQRYGHSGFFEAEPLILDWSLWPQQPPPTALELDALLRALREVGLRPVAFYGVANAWQQRLLDLGLNRAEELHYGAAMTSEPHQAVAQVPQETQPAPTSALVVERPLRSGQQVYARGRDLVVLAMVNPGAEIIADGHIHVYAPLRGRALAGARGDGQARVFALVFEPELVSVAGVYQTAEHGWPERVRGRAAQVRLQHQDGRDTLLFEALQ</sequence>
<dbReference type="GO" id="GO:1901891">
    <property type="term" value="P:regulation of cell septum assembly"/>
    <property type="evidence" value="ECO:0007669"/>
    <property type="project" value="InterPro"/>
</dbReference>
<evidence type="ECO:0000259" key="8">
    <source>
        <dbReference type="Pfam" id="PF05209"/>
    </source>
</evidence>
<keyword evidence="10" id="KW-1185">Reference proteome</keyword>
<dbReference type="PANTHER" id="PTHR34108:SF1">
    <property type="entry name" value="SEPTUM SITE-DETERMINING PROTEIN MINC"/>
    <property type="match status" value="1"/>
</dbReference>
<evidence type="ECO:0000313" key="10">
    <source>
        <dbReference type="Proteomes" id="UP000315736"/>
    </source>
</evidence>
<keyword evidence="3 6" id="KW-0717">Septation</keyword>
<keyword evidence="2 6" id="KW-0132">Cell division</keyword>
<protein>
    <recommendedName>
        <fullName evidence="6">Probable septum site-determining protein MinC</fullName>
    </recommendedName>
</protein>
<dbReference type="GO" id="GO:0000902">
    <property type="term" value="P:cell morphogenesis"/>
    <property type="evidence" value="ECO:0007669"/>
    <property type="project" value="InterPro"/>
</dbReference>
<dbReference type="EMBL" id="VJNB01000006">
    <property type="protein sequence ID" value="TSE19664.1"/>
    <property type="molecule type" value="Genomic_DNA"/>
</dbReference>
<dbReference type="InterPro" id="IPR013033">
    <property type="entry name" value="MinC"/>
</dbReference>
<organism evidence="9 10">
    <name type="scientific">Tepidimonas alkaliphilus</name>
    <dbReference type="NCBI Taxonomy" id="2588942"/>
    <lineage>
        <taxon>Bacteria</taxon>
        <taxon>Pseudomonadati</taxon>
        <taxon>Pseudomonadota</taxon>
        <taxon>Betaproteobacteria</taxon>
        <taxon>Burkholderiales</taxon>
        <taxon>Tepidimonas</taxon>
    </lineage>
</organism>
<name>A0A554W7W2_9BURK</name>
<dbReference type="Gene3D" id="3.30.70.260">
    <property type="match status" value="1"/>
</dbReference>
<dbReference type="InterPro" id="IPR036145">
    <property type="entry name" value="MinC_C_sf"/>
</dbReference>
<feature type="domain" description="Septum formation inhibitor MinC N-terminal" evidence="8">
    <location>
        <begin position="24"/>
        <end position="84"/>
    </location>
</feature>
<accession>A0A554W7W2</accession>
<dbReference type="NCBIfam" id="TIGR01222">
    <property type="entry name" value="minC"/>
    <property type="match status" value="1"/>
</dbReference>
<evidence type="ECO:0000256" key="6">
    <source>
        <dbReference type="HAMAP-Rule" id="MF_00267"/>
    </source>
</evidence>
<dbReference type="RefSeq" id="WP_143890397.1">
    <property type="nucleotide sequence ID" value="NZ_VJNB01000006.1"/>
</dbReference>
<feature type="domain" description="Septum formation inhibitor MinC C-terminal" evidence="7">
    <location>
        <begin position="139"/>
        <end position="236"/>
    </location>
</feature>
<comment type="caution">
    <text evidence="9">The sequence shown here is derived from an EMBL/GenBank/DDBJ whole genome shotgun (WGS) entry which is preliminary data.</text>
</comment>
<comment type="function">
    <text evidence="5 6">Cell division inhibitor that blocks the formation of polar Z ring septums. Rapidly oscillates between the poles of the cell to destabilize FtsZ filaments that have formed before they mature into polar Z rings. Prevents FtsZ polymerization.</text>
</comment>
<dbReference type="Pfam" id="PF03775">
    <property type="entry name" value="MinC_C"/>
    <property type="match status" value="1"/>
</dbReference>
<dbReference type="Proteomes" id="UP000315736">
    <property type="component" value="Unassembled WGS sequence"/>
</dbReference>
<evidence type="ECO:0000313" key="9">
    <source>
        <dbReference type="EMBL" id="TSE19664.1"/>
    </source>
</evidence>
<reference evidence="9 10" key="1">
    <citation type="submission" date="2019-07" db="EMBL/GenBank/DDBJ databases">
        <title>Tepidimonas alkaliphilus YIM 72238 draft genome.</title>
        <authorList>
            <person name="Da Costa M.S."/>
            <person name="Froufe H.J.C."/>
            <person name="Egas C."/>
            <person name="Albuquerque L."/>
        </authorList>
    </citation>
    <scope>NUCLEOTIDE SEQUENCE [LARGE SCALE GENOMIC DNA]</scope>
    <source>
        <strain evidence="9 10">YIM 72238</strain>
    </source>
</reference>
<dbReference type="InterPro" id="IPR016098">
    <property type="entry name" value="CAP/MinC_C"/>
</dbReference>